<dbReference type="InterPro" id="IPR029068">
    <property type="entry name" value="Glyas_Bleomycin-R_OHBP_Dase"/>
</dbReference>
<dbReference type="AlphaFoldDB" id="A0A848H1F4"/>
<keyword evidence="1" id="KW-0223">Dioxygenase</keyword>
<name>A0A848H1F4_9BURK</name>
<dbReference type="PANTHER" id="PTHR33990:SF1">
    <property type="entry name" value="PROTEIN YJDN"/>
    <property type="match status" value="1"/>
</dbReference>
<keyword evidence="1" id="KW-0560">Oxidoreductase</keyword>
<accession>A0A848H1F4</accession>
<dbReference type="GO" id="GO:0051213">
    <property type="term" value="F:dioxygenase activity"/>
    <property type="evidence" value="ECO:0007669"/>
    <property type="project" value="UniProtKB-KW"/>
</dbReference>
<dbReference type="PANTHER" id="PTHR33990">
    <property type="entry name" value="PROTEIN YJDN-RELATED"/>
    <property type="match status" value="1"/>
</dbReference>
<sequence>MNAYQKALGGELKLLRYSDAPAGGGEPPPGCGPVDKQRIMHGMLQFDGGMLMCSDAPNSGMAEKMGGMSVSVTFPDAAKARRVFDALADGAQQVRMPFAQTFWADGFGMLVDRFGTPWMIGGGQRAV</sequence>
<comment type="caution">
    <text evidence="1">The sequence shown here is derived from an EMBL/GenBank/DDBJ whole genome shotgun (WGS) entry which is preliminary data.</text>
</comment>
<gene>
    <name evidence="1" type="ORF">HHL11_11135</name>
</gene>
<evidence type="ECO:0000313" key="1">
    <source>
        <dbReference type="EMBL" id="NML44307.1"/>
    </source>
</evidence>
<dbReference type="Proteomes" id="UP000541185">
    <property type="component" value="Unassembled WGS sequence"/>
</dbReference>
<dbReference type="EMBL" id="JABBFX010000001">
    <property type="protein sequence ID" value="NML44307.1"/>
    <property type="molecule type" value="Genomic_DNA"/>
</dbReference>
<keyword evidence="2" id="KW-1185">Reference proteome</keyword>
<evidence type="ECO:0000313" key="2">
    <source>
        <dbReference type="Proteomes" id="UP000541185"/>
    </source>
</evidence>
<reference evidence="1 2" key="1">
    <citation type="submission" date="2020-04" db="EMBL/GenBank/DDBJ databases">
        <title>Ramlibacter sp. G-1-2-2 isolated from soil.</title>
        <authorList>
            <person name="Dahal R.H."/>
        </authorList>
    </citation>
    <scope>NUCLEOTIDE SEQUENCE [LARGE SCALE GENOMIC DNA]</scope>
    <source>
        <strain evidence="1 2">G-1-2-2</strain>
    </source>
</reference>
<proteinExistence type="predicted"/>
<dbReference type="SUPFAM" id="SSF54593">
    <property type="entry name" value="Glyoxalase/Bleomycin resistance protein/Dihydroxybiphenyl dioxygenase"/>
    <property type="match status" value="1"/>
</dbReference>
<organism evidence="1 2">
    <name type="scientific">Ramlibacter agri</name>
    <dbReference type="NCBI Taxonomy" id="2728837"/>
    <lineage>
        <taxon>Bacteria</taxon>
        <taxon>Pseudomonadati</taxon>
        <taxon>Pseudomonadota</taxon>
        <taxon>Betaproteobacteria</taxon>
        <taxon>Burkholderiales</taxon>
        <taxon>Comamonadaceae</taxon>
        <taxon>Ramlibacter</taxon>
    </lineage>
</organism>
<dbReference type="Gene3D" id="3.10.180.10">
    <property type="entry name" value="2,3-Dihydroxybiphenyl 1,2-Dioxygenase, domain 1"/>
    <property type="match status" value="1"/>
</dbReference>
<protein>
    <submittedName>
        <fullName evidence="1">Glyoxalase/bleomycin resistance/extradiol dioxygenase family protein</fullName>
    </submittedName>
</protein>